<evidence type="ECO:0000256" key="10">
    <source>
        <dbReference type="ARBA" id="ARBA00071326"/>
    </source>
</evidence>
<dbReference type="Pfam" id="PF05712">
    <property type="entry name" value="MRG"/>
    <property type="match status" value="1"/>
</dbReference>
<dbReference type="InterPro" id="IPR053820">
    <property type="entry name" value="MSL3_chromo-like"/>
</dbReference>
<evidence type="ECO:0000256" key="9">
    <source>
        <dbReference type="ARBA" id="ARBA00023242"/>
    </source>
</evidence>
<dbReference type="EMBL" id="KK120991">
    <property type="protein sequence ID" value="KFM79512.1"/>
    <property type="molecule type" value="Genomic_DNA"/>
</dbReference>
<gene>
    <name evidence="13" type="ORF">X975_26956</name>
</gene>
<dbReference type="GO" id="GO:0006281">
    <property type="term" value="P:DNA repair"/>
    <property type="evidence" value="ECO:0007669"/>
    <property type="project" value="UniProtKB-KW"/>
</dbReference>
<dbReference type="GO" id="GO:0006325">
    <property type="term" value="P:chromatin organization"/>
    <property type="evidence" value="ECO:0007669"/>
    <property type="project" value="UniProtKB-KW"/>
</dbReference>
<name>A0A087UQ73_STEMI</name>
<evidence type="ECO:0000256" key="6">
    <source>
        <dbReference type="ARBA" id="ARBA00023163"/>
    </source>
</evidence>
<dbReference type="STRING" id="407821.A0A087UQ73"/>
<accession>A0A087UQ73</accession>
<organism evidence="13 14">
    <name type="scientific">Stegodyphus mimosarum</name>
    <name type="common">African social velvet spider</name>
    <dbReference type="NCBI Taxonomy" id="407821"/>
    <lineage>
        <taxon>Eukaryota</taxon>
        <taxon>Metazoa</taxon>
        <taxon>Ecdysozoa</taxon>
        <taxon>Arthropoda</taxon>
        <taxon>Chelicerata</taxon>
        <taxon>Arachnida</taxon>
        <taxon>Araneae</taxon>
        <taxon>Araneomorphae</taxon>
        <taxon>Entelegynae</taxon>
        <taxon>Eresoidea</taxon>
        <taxon>Eresidae</taxon>
        <taxon>Stegodyphus</taxon>
    </lineage>
</organism>
<comment type="subcellular location">
    <subcellularLocation>
        <location evidence="1">Nucleus</location>
    </subcellularLocation>
</comment>
<dbReference type="GO" id="GO:0035267">
    <property type="term" value="C:NuA4 histone acetyltransferase complex"/>
    <property type="evidence" value="ECO:0007669"/>
    <property type="project" value="TreeGrafter"/>
</dbReference>
<feature type="non-terminal residue" evidence="13">
    <location>
        <position position="325"/>
    </location>
</feature>
<dbReference type="Gene3D" id="1.10.274.30">
    <property type="entry name" value="MRG domain"/>
    <property type="match status" value="1"/>
</dbReference>
<dbReference type="PIRSF" id="PIRSF038133">
    <property type="entry name" value="HAT_Nua4_EAF3/MRG15"/>
    <property type="match status" value="1"/>
</dbReference>
<feature type="compositionally biased region" description="Basic and acidic residues" evidence="11">
    <location>
        <begin position="89"/>
        <end position="98"/>
    </location>
</feature>
<dbReference type="InterPro" id="IPR026541">
    <property type="entry name" value="MRG_dom"/>
</dbReference>
<feature type="region of interest" description="Disordered" evidence="11">
    <location>
        <begin position="72"/>
        <end position="147"/>
    </location>
</feature>
<dbReference type="SUPFAM" id="SSF54160">
    <property type="entry name" value="Chromo domain-like"/>
    <property type="match status" value="1"/>
</dbReference>
<proteinExistence type="predicted"/>
<dbReference type="AlphaFoldDB" id="A0A087UQ73"/>
<dbReference type="GO" id="GO:0005634">
    <property type="term" value="C:nucleus"/>
    <property type="evidence" value="ECO:0007669"/>
    <property type="project" value="UniProtKB-SubCell"/>
</dbReference>
<dbReference type="PROSITE" id="PS51640">
    <property type="entry name" value="MRG"/>
    <property type="match status" value="1"/>
</dbReference>
<keyword evidence="3" id="KW-0156">Chromatin regulator</keyword>
<dbReference type="CDD" id="cd18983">
    <property type="entry name" value="CBD_MSL3_like"/>
    <property type="match status" value="1"/>
</dbReference>
<dbReference type="Gene3D" id="2.30.30.140">
    <property type="match status" value="1"/>
</dbReference>
<keyword evidence="2" id="KW-0227">DNA damage</keyword>
<keyword evidence="4" id="KW-0007">Acetylation</keyword>
<keyword evidence="14" id="KW-1185">Reference proteome</keyword>
<evidence type="ECO:0000256" key="3">
    <source>
        <dbReference type="ARBA" id="ARBA00022853"/>
    </source>
</evidence>
<dbReference type="GO" id="GO:0006355">
    <property type="term" value="P:regulation of DNA-templated transcription"/>
    <property type="evidence" value="ECO:0007669"/>
    <property type="project" value="InterPro"/>
</dbReference>
<keyword evidence="9" id="KW-0539">Nucleus</keyword>
<dbReference type="FunFam" id="1.10.274.30:FF:000001">
    <property type="entry name" value="Mortality factor 4-like protein 1"/>
    <property type="match status" value="1"/>
</dbReference>
<dbReference type="InterPro" id="IPR008676">
    <property type="entry name" value="MRG"/>
</dbReference>
<evidence type="ECO:0000313" key="14">
    <source>
        <dbReference type="Proteomes" id="UP000054359"/>
    </source>
</evidence>
<dbReference type="OMA" id="GLQTYFD"/>
<dbReference type="InterPro" id="IPR000953">
    <property type="entry name" value="Chromo/chromo_shadow_dom"/>
</dbReference>
<evidence type="ECO:0000259" key="12">
    <source>
        <dbReference type="SMART" id="SM00298"/>
    </source>
</evidence>
<keyword evidence="5" id="KW-0805">Transcription regulation</keyword>
<sequence>MAPKFRFSDGEKVLCFHGPLLYEAKCIKSQMKDKNIKYFIHYSGWNKNWDEWVPESRVLKYNDANMQKQKELEAAHGKGKKTKTGKAGTKKEPTDREATALPPQEKTPKQKGKEVTAPPPPPAAAAAESQTDLQRKKRTRAEQNVETEEEYMQKLEIKIKIPDELKHWLVDDWDQVTRQKKLVQLPARVNVDTIISDYVKQKLSVKGITPNKETAIVETTNGIREYFNVMLVKQLLYKIERPQHAELVLENPDSTASQLYGAIHLLRLFTKLGGALAYTVLDEDSVNLLTNHLYDFLKYLSKCQPALFSLSDYVAATPEYLKKIT</sequence>
<dbReference type="PANTHER" id="PTHR10880">
    <property type="entry name" value="MORTALITY FACTOR 4-LIKE PROTEIN"/>
    <property type="match status" value="1"/>
</dbReference>
<dbReference type="FunFam" id="2.30.30.140:FF:000024">
    <property type="entry name" value="Mortality factor 4-like protein 1"/>
    <property type="match status" value="1"/>
</dbReference>
<keyword evidence="6" id="KW-0804">Transcription</keyword>
<evidence type="ECO:0000313" key="13">
    <source>
        <dbReference type="EMBL" id="KFM79512.1"/>
    </source>
</evidence>
<evidence type="ECO:0000256" key="1">
    <source>
        <dbReference type="ARBA" id="ARBA00004123"/>
    </source>
</evidence>
<feature type="domain" description="Chromo" evidence="12">
    <location>
        <begin position="21"/>
        <end position="74"/>
    </location>
</feature>
<evidence type="ECO:0000256" key="2">
    <source>
        <dbReference type="ARBA" id="ARBA00022763"/>
    </source>
</evidence>
<protein>
    <recommendedName>
        <fullName evidence="10">Mortality factor 4-like protein 1</fullName>
    </recommendedName>
</protein>
<dbReference type="SMART" id="SM00298">
    <property type="entry name" value="CHROMO"/>
    <property type="match status" value="1"/>
</dbReference>
<dbReference type="InterPro" id="IPR016197">
    <property type="entry name" value="Chromo-like_dom_sf"/>
</dbReference>
<dbReference type="OrthoDB" id="124855at2759"/>
<evidence type="ECO:0000256" key="11">
    <source>
        <dbReference type="SAM" id="MobiDB-lite"/>
    </source>
</evidence>
<keyword evidence="8" id="KW-0234">DNA repair</keyword>
<dbReference type="InterPro" id="IPR038217">
    <property type="entry name" value="MRG_C_sf"/>
</dbReference>
<keyword evidence="7" id="KW-0233">DNA recombination</keyword>
<dbReference type="PANTHER" id="PTHR10880:SF48">
    <property type="entry name" value="MORTALITY FACTOR 4 LIKE 2"/>
    <property type="match status" value="1"/>
</dbReference>
<evidence type="ECO:0000256" key="4">
    <source>
        <dbReference type="ARBA" id="ARBA00022990"/>
    </source>
</evidence>
<dbReference type="GO" id="GO:0006310">
    <property type="term" value="P:DNA recombination"/>
    <property type="evidence" value="ECO:0007669"/>
    <property type="project" value="UniProtKB-KW"/>
</dbReference>
<evidence type="ECO:0000256" key="7">
    <source>
        <dbReference type="ARBA" id="ARBA00023172"/>
    </source>
</evidence>
<dbReference type="Proteomes" id="UP000054359">
    <property type="component" value="Unassembled WGS sequence"/>
</dbReference>
<evidence type="ECO:0000256" key="8">
    <source>
        <dbReference type="ARBA" id="ARBA00023204"/>
    </source>
</evidence>
<reference evidence="13 14" key="1">
    <citation type="submission" date="2013-11" db="EMBL/GenBank/DDBJ databases">
        <title>Genome sequencing of Stegodyphus mimosarum.</title>
        <authorList>
            <person name="Bechsgaard J."/>
        </authorList>
    </citation>
    <scope>NUCLEOTIDE SEQUENCE [LARGE SCALE GENOMIC DNA]</scope>
</reference>
<evidence type="ECO:0000256" key="5">
    <source>
        <dbReference type="ARBA" id="ARBA00023015"/>
    </source>
</evidence>
<dbReference type="Pfam" id="PF22732">
    <property type="entry name" value="MSL3_chromo-like"/>
    <property type="match status" value="1"/>
</dbReference>